<evidence type="ECO:0000256" key="1">
    <source>
        <dbReference type="SAM" id="MobiDB-lite"/>
    </source>
</evidence>
<reference evidence="2" key="1">
    <citation type="submission" date="2016-04" db="EMBL/GenBank/DDBJ databases">
        <authorList>
            <person name="Evans L.H."/>
            <person name="Alamgir A."/>
            <person name="Owens N."/>
            <person name="Weber N.D."/>
            <person name="Virtaneva K."/>
            <person name="Barbian K."/>
            <person name="Babar A."/>
            <person name="Rosenke K."/>
        </authorList>
    </citation>
    <scope>NUCLEOTIDE SEQUENCE [LARGE SCALE GENOMIC DNA]</scope>
    <source>
        <strain evidence="2">CBS 101.48</strain>
    </source>
</reference>
<keyword evidence="3" id="KW-1185">Reference proteome</keyword>
<sequence length="101" mass="11074">MLGRIEPMSEYNTHTKAQGPKFIQSVSSPGPPDPTTVPLTSYSNSDRPIHRFIQTSIQHISPGNATRPLILPLKQPDGAQFETAPGNGSEYGARKFDMVMH</sequence>
<dbReference type="Proteomes" id="UP000078561">
    <property type="component" value="Unassembled WGS sequence"/>
</dbReference>
<proteinExistence type="predicted"/>
<gene>
    <name evidence="2" type="primary">ABSGL_14406.1 scaffold 14663</name>
</gene>
<protein>
    <submittedName>
        <fullName evidence="2">Uncharacterized protein</fullName>
    </submittedName>
</protein>
<evidence type="ECO:0000313" key="2">
    <source>
        <dbReference type="EMBL" id="SAM08740.1"/>
    </source>
</evidence>
<evidence type="ECO:0000313" key="3">
    <source>
        <dbReference type="Proteomes" id="UP000078561"/>
    </source>
</evidence>
<accession>A0A168SPN0</accession>
<dbReference type="EMBL" id="LT554937">
    <property type="protein sequence ID" value="SAM08740.1"/>
    <property type="molecule type" value="Genomic_DNA"/>
</dbReference>
<dbReference type="AlphaFoldDB" id="A0A168SPN0"/>
<feature type="region of interest" description="Disordered" evidence="1">
    <location>
        <begin position="1"/>
        <end position="43"/>
    </location>
</feature>
<dbReference type="InParanoid" id="A0A168SPN0"/>
<name>A0A168SPN0_ABSGL</name>
<organism evidence="2">
    <name type="scientific">Absidia glauca</name>
    <name type="common">Pin mould</name>
    <dbReference type="NCBI Taxonomy" id="4829"/>
    <lineage>
        <taxon>Eukaryota</taxon>
        <taxon>Fungi</taxon>
        <taxon>Fungi incertae sedis</taxon>
        <taxon>Mucoromycota</taxon>
        <taxon>Mucoromycotina</taxon>
        <taxon>Mucoromycetes</taxon>
        <taxon>Mucorales</taxon>
        <taxon>Cunninghamellaceae</taxon>
        <taxon>Absidia</taxon>
    </lineage>
</organism>